<protein>
    <submittedName>
        <fullName evidence="1">Uncharacterized protein</fullName>
    </submittedName>
</protein>
<evidence type="ECO:0000313" key="1">
    <source>
        <dbReference type="EMBL" id="MBU9711032.1"/>
    </source>
</evidence>
<keyword evidence="2" id="KW-1185">Reference proteome</keyword>
<dbReference type="Proteomes" id="UP000784880">
    <property type="component" value="Unassembled WGS sequence"/>
</dbReference>
<evidence type="ECO:0000313" key="2">
    <source>
        <dbReference type="Proteomes" id="UP000784880"/>
    </source>
</evidence>
<dbReference type="RefSeq" id="WP_217064923.1">
    <property type="nucleotide sequence ID" value="NZ_JAHQCS010000057.1"/>
</dbReference>
<organism evidence="1 2">
    <name type="scientific">Evansella tamaricis</name>
    <dbReference type="NCBI Taxonomy" id="2069301"/>
    <lineage>
        <taxon>Bacteria</taxon>
        <taxon>Bacillati</taxon>
        <taxon>Bacillota</taxon>
        <taxon>Bacilli</taxon>
        <taxon>Bacillales</taxon>
        <taxon>Bacillaceae</taxon>
        <taxon>Evansella</taxon>
    </lineage>
</organism>
<sequence length="781" mass="89583">MDNLRVIPWRKFFEVNKNEMITYEIIPRTGVVNGTNQKMWRLLHKMYEVNSSVRSRLTFDKENKKVYFREKDLIWYDIVYRNNKVQFYLSTTSIWHKKLKDTFENKLKVKMKEVDRKELEVPAESDIYELRYRDHDIFSQNTDANDQSTPIATLLSVSEDMEKGDYARLSISSDVMEHDKWLKISSYAKEKLDKGKRIHRARLSPKVAGRALSSGVIGFMNEVFSLIQDTITAFENTLFAGYKKDNEKAKENKIIDRPLLFEQKVGKDPSTKKLYDRVFRSRVRVAAHSDNNLRKQLIGNALSNAYGEIGHDNELEPVKINLKGRKETVRREMNDLKLSQRTLNDPDVNLVSVREIGKMTQLPTRELQEKYKDVLNVNKNIETKVSSTLKKGGLELGTLETKEGNEIVYFPTSNHDELCLPHVVIGSMGSGKTEGFGATHMVEMVNAGYGALGIDPKDYQIRRQLEAGLPEDKIVKIDVGKTPISLDWREVFHSDNSNNKLANAVLSFFESVVDDGTGAQTARYIRAAVMGMKTGKLSEIIQILEDKEYTKEVAEGLNNPMHKNTLLDLCNMSDGKRGQVLAPIYNRMDTILGDDYLNQCMETDEGIDFVELMSKPQAIIIDVPKSELDKTQIQLIVNLITTKIDLAMSLREEKNRFPFSIVYDEPHQFIKSAKTWKNAVVESRYWRMKYVFMFHSWEQIPRDLAEIIKAAGANYTLYPSSKKTYQDLKEEISPITVEEALSLKKYHAINVLRVGGEAQTPFVIHMTPPPDKKKPKKAANC</sequence>
<proteinExistence type="predicted"/>
<dbReference type="EMBL" id="JAHQCS010000057">
    <property type="protein sequence ID" value="MBU9711032.1"/>
    <property type="molecule type" value="Genomic_DNA"/>
</dbReference>
<accession>A0ABS6JBH0</accession>
<comment type="caution">
    <text evidence="1">The sequence shown here is derived from an EMBL/GenBank/DDBJ whole genome shotgun (WGS) entry which is preliminary data.</text>
</comment>
<name>A0ABS6JBH0_9BACI</name>
<gene>
    <name evidence="1" type="ORF">KS419_04685</name>
</gene>
<reference evidence="1 2" key="1">
    <citation type="submission" date="2021-06" db="EMBL/GenBank/DDBJ databases">
        <title>Bacillus sp. RD4P76, an endophyte from a halophyte.</title>
        <authorList>
            <person name="Sun J.-Q."/>
        </authorList>
    </citation>
    <scope>NUCLEOTIDE SEQUENCE [LARGE SCALE GENOMIC DNA]</scope>
    <source>
        <strain evidence="1 2">CGMCC 1.15917</strain>
    </source>
</reference>